<dbReference type="EMBL" id="JBGBPQ010000003">
    <property type="protein sequence ID" value="KAL1526495.1"/>
    <property type="molecule type" value="Genomic_DNA"/>
</dbReference>
<evidence type="ECO:0000259" key="2">
    <source>
        <dbReference type="PROSITE" id="PS50812"/>
    </source>
</evidence>
<feature type="region of interest" description="Disordered" evidence="1">
    <location>
        <begin position="202"/>
        <end position="266"/>
    </location>
</feature>
<comment type="caution">
    <text evidence="3">The sequence shown here is derived from an EMBL/GenBank/DDBJ whole genome shotgun (WGS) entry which is preliminary data.</text>
</comment>
<organism evidence="3 4">
    <name type="scientific">Prymnesium parvum</name>
    <name type="common">Toxic golden alga</name>
    <dbReference type="NCBI Taxonomy" id="97485"/>
    <lineage>
        <taxon>Eukaryota</taxon>
        <taxon>Haptista</taxon>
        <taxon>Haptophyta</taxon>
        <taxon>Prymnesiophyceae</taxon>
        <taxon>Prymnesiales</taxon>
        <taxon>Prymnesiaceae</taxon>
        <taxon>Prymnesium</taxon>
    </lineage>
</organism>
<sequence length="298" mass="32599">MSQSSTSTSATTAYHEARDGKRAAPGPLYDDHVLWARVPGTEWWPATATIMENGKLKKGEVFHVTFIGLDQAGFIQYTHAQARPFEGTHLVTKKRPCTMYSKKFTMEEYDRAFAVACSYNVARWWGGDPDLLQGAPPGSPWDPMQPKAKATAYAIGTVIKGLDGTEFIVTEDPTAGKLVRGKRIGGTSKRCWKRVFEPVRVKSEVDPEPKSRSKRAVTPPARGNKLNMPKTSRVAKKPRKGNTSTPAEGAALDAEAKPSPPPKAGEKCEQKFCIEKGTACDLMPRRAKFCPTCGASQV</sequence>
<feature type="domain" description="PWWP" evidence="2">
    <location>
        <begin position="30"/>
        <end position="68"/>
    </location>
</feature>
<dbReference type="InterPro" id="IPR000313">
    <property type="entry name" value="PWWP_dom"/>
</dbReference>
<evidence type="ECO:0000313" key="4">
    <source>
        <dbReference type="Proteomes" id="UP001515480"/>
    </source>
</evidence>
<dbReference type="Proteomes" id="UP001515480">
    <property type="component" value="Unassembled WGS sequence"/>
</dbReference>
<evidence type="ECO:0000256" key="1">
    <source>
        <dbReference type="SAM" id="MobiDB-lite"/>
    </source>
</evidence>
<gene>
    <name evidence="3" type="ORF">AB1Y20_015205</name>
</gene>
<dbReference type="CDD" id="cd05162">
    <property type="entry name" value="PWWP"/>
    <property type="match status" value="1"/>
</dbReference>
<feature type="region of interest" description="Disordered" evidence="1">
    <location>
        <begin position="1"/>
        <end position="21"/>
    </location>
</feature>
<dbReference type="PROSITE" id="PS50812">
    <property type="entry name" value="PWWP"/>
    <property type="match status" value="1"/>
</dbReference>
<name>A0AB34K0P6_PRYPA</name>
<accession>A0AB34K0P6</accession>
<dbReference type="SUPFAM" id="SSF63748">
    <property type="entry name" value="Tudor/PWWP/MBT"/>
    <property type="match status" value="1"/>
</dbReference>
<dbReference type="Gene3D" id="2.30.30.140">
    <property type="match status" value="1"/>
</dbReference>
<proteinExistence type="predicted"/>
<keyword evidence="4" id="KW-1185">Reference proteome</keyword>
<protein>
    <recommendedName>
        <fullName evidence="2">PWWP domain-containing protein</fullName>
    </recommendedName>
</protein>
<feature type="compositionally biased region" description="Basic and acidic residues" evidence="1">
    <location>
        <begin position="202"/>
        <end position="211"/>
    </location>
</feature>
<reference evidence="3 4" key="1">
    <citation type="journal article" date="2024" name="Science">
        <title>Giant polyketide synthase enzymes in the biosynthesis of giant marine polyether toxins.</title>
        <authorList>
            <person name="Fallon T.R."/>
            <person name="Shende V.V."/>
            <person name="Wierzbicki I.H."/>
            <person name="Pendleton A.L."/>
            <person name="Watervoot N.F."/>
            <person name="Auber R.P."/>
            <person name="Gonzalez D.J."/>
            <person name="Wisecaver J.H."/>
            <person name="Moore B.S."/>
        </authorList>
    </citation>
    <scope>NUCLEOTIDE SEQUENCE [LARGE SCALE GENOMIC DNA]</scope>
    <source>
        <strain evidence="3 4">12B1</strain>
    </source>
</reference>
<feature type="compositionally biased region" description="Low complexity" evidence="1">
    <location>
        <begin position="1"/>
        <end position="13"/>
    </location>
</feature>
<evidence type="ECO:0000313" key="3">
    <source>
        <dbReference type="EMBL" id="KAL1526495.1"/>
    </source>
</evidence>
<dbReference type="AlphaFoldDB" id="A0AB34K0P6"/>